<dbReference type="Proteomes" id="UP000030907">
    <property type="component" value="Chromosome"/>
</dbReference>
<evidence type="ECO:0000313" key="3">
    <source>
        <dbReference type="Proteomes" id="UP000030907"/>
    </source>
</evidence>
<dbReference type="STRING" id="1515612.SKP52_13845"/>
<dbReference type="SUPFAM" id="SSF88723">
    <property type="entry name" value="PIN domain-like"/>
    <property type="match status" value="1"/>
</dbReference>
<dbReference type="NCBIfam" id="TIGR00305">
    <property type="entry name" value="putative toxin-antitoxin system toxin component, PIN family"/>
    <property type="match status" value="1"/>
</dbReference>
<dbReference type="InterPro" id="IPR002850">
    <property type="entry name" value="PIN_toxin-like"/>
</dbReference>
<evidence type="ECO:0000313" key="2">
    <source>
        <dbReference type="EMBL" id="AJA09655.1"/>
    </source>
</evidence>
<gene>
    <name evidence="2" type="ORF">SKP52_13845</name>
</gene>
<dbReference type="RefSeq" id="WP_039575528.1">
    <property type="nucleotide sequence ID" value="NZ_CP009122.1"/>
</dbReference>
<evidence type="ECO:0000259" key="1">
    <source>
        <dbReference type="SMART" id="SM00670"/>
    </source>
</evidence>
<organism evidence="2 3">
    <name type="scientific">Sphingopyxis fribergensis</name>
    <dbReference type="NCBI Taxonomy" id="1515612"/>
    <lineage>
        <taxon>Bacteria</taxon>
        <taxon>Pseudomonadati</taxon>
        <taxon>Pseudomonadota</taxon>
        <taxon>Alphaproteobacteria</taxon>
        <taxon>Sphingomonadales</taxon>
        <taxon>Sphingomonadaceae</taxon>
        <taxon>Sphingopyxis</taxon>
    </lineage>
</organism>
<accession>A0A0A7PI48</accession>
<keyword evidence="3" id="KW-1185">Reference proteome</keyword>
<reference evidence="2 3" key="1">
    <citation type="journal article" date="2015" name="Int. J. Syst. Evol. Microbiol.">
        <title>Description of Sphingopyxis fribergensis sp. nov. - a soil bacterium with the ability to degrade styrene and phenylacetic acid.</title>
        <authorList>
            <person name="Oelschlagel M."/>
            <person name="Ruckert C."/>
            <person name="Kalinowski J."/>
            <person name="Schmidt G."/>
            <person name="Schlomann M."/>
            <person name="Tischler D."/>
        </authorList>
    </citation>
    <scope>NUCLEOTIDE SEQUENCE [LARGE SCALE GENOMIC DNA]</scope>
    <source>
        <strain evidence="2 3">Kp5.2</strain>
    </source>
</reference>
<dbReference type="PANTHER" id="PTHR34610">
    <property type="entry name" value="SSL7007 PROTEIN"/>
    <property type="match status" value="1"/>
</dbReference>
<dbReference type="HOGENOM" id="CLU_116617_3_1_5"/>
<dbReference type="Pfam" id="PF13470">
    <property type="entry name" value="PIN_3"/>
    <property type="match status" value="1"/>
</dbReference>
<name>A0A0A7PI48_9SPHN</name>
<dbReference type="PANTHER" id="PTHR34610:SF4">
    <property type="entry name" value="SLL8027 PROTEIN"/>
    <property type="match status" value="1"/>
</dbReference>
<sequence length="142" mass="15659">MRVVIDTNVLVSALLHGRSLPFQLIALWRQGKVTLITSAEQLEEIRRVTRYPKLRARLNPAVAGRLVNELKGSAIVIENLPDVSVSPDPWDNYLLATIEAGMAELLITGDKADLLSLGRHGGARIITVRECLRLIMGTEPDI</sequence>
<proteinExistence type="predicted"/>
<feature type="domain" description="PIN" evidence="1">
    <location>
        <begin position="1"/>
        <end position="115"/>
    </location>
</feature>
<protein>
    <recommendedName>
        <fullName evidence="1">PIN domain-containing protein</fullName>
    </recommendedName>
</protein>
<dbReference type="KEGG" id="sphk:SKP52_13845"/>
<dbReference type="OrthoDB" id="9802272at2"/>
<dbReference type="EMBL" id="CP009122">
    <property type="protein sequence ID" value="AJA09655.1"/>
    <property type="molecule type" value="Genomic_DNA"/>
</dbReference>
<dbReference type="SMART" id="SM00670">
    <property type="entry name" value="PINc"/>
    <property type="match status" value="1"/>
</dbReference>
<dbReference type="InterPro" id="IPR029060">
    <property type="entry name" value="PIN-like_dom_sf"/>
</dbReference>
<dbReference type="InterPro" id="IPR002716">
    <property type="entry name" value="PIN_dom"/>
</dbReference>
<dbReference type="AlphaFoldDB" id="A0A0A7PI48"/>